<dbReference type="EMBL" id="JAOPGA020000496">
    <property type="protein sequence ID" value="KAL0479069.1"/>
    <property type="molecule type" value="Genomic_DNA"/>
</dbReference>
<sequence>MREAVVTNTAVQLMIENYHTLFTGEEPYLFKVYYPYYGDLRCSLPIDENEEEIEVLNESYQLEFEFEFEKLRTISSLPPYTRMYCDLESDFELPLDNDEITEFELDHGSESNVLSSQDVDVIVDDVLSDTSQSSLQTKELDLPVVSPKPHRIRSSVVFNKLSHVTNTRIFTPSVECVNSTMNEFNNLIQEFEDPVMKDRLEAIYAKVFHSIYSVSEVEDLPVITPYAVLLKDSNKEVEHLRTQAGAVKGVLQELISEW</sequence>
<gene>
    <name evidence="1" type="ORF">AKO1_007945</name>
</gene>
<comment type="caution">
    <text evidence="1">The sequence shown here is derived from an EMBL/GenBank/DDBJ whole genome shotgun (WGS) entry which is preliminary data.</text>
</comment>
<accession>A0AAW2YQZ1</accession>
<evidence type="ECO:0000313" key="1">
    <source>
        <dbReference type="EMBL" id="KAL0479069.1"/>
    </source>
</evidence>
<reference evidence="1 2" key="1">
    <citation type="submission" date="2024-03" db="EMBL/GenBank/DDBJ databases">
        <title>The Acrasis kona genome and developmental transcriptomes reveal deep origins of eukaryotic multicellular pathways.</title>
        <authorList>
            <person name="Sheikh S."/>
            <person name="Fu C.-J."/>
            <person name="Brown M.W."/>
            <person name="Baldauf S.L."/>
        </authorList>
    </citation>
    <scope>NUCLEOTIDE SEQUENCE [LARGE SCALE GENOMIC DNA]</scope>
    <source>
        <strain evidence="1 2">ATCC MYA-3509</strain>
    </source>
</reference>
<keyword evidence="2" id="KW-1185">Reference proteome</keyword>
<proteinExistence type="predicted"/>
<dbReference type="Proteomes" id="UP001431209">
    <property type="component" value="Unassembled WGS sequence"/>
</dbReference>
<name>A0AAW2YQZ1_9EUKA</name>
<evidence type="ECO:0000313" key="2">
    <source>
        <dbReference type="Proteomes" id="UP001431209"/>
    </source>
</evidence>
<protein>
    <submittedName>
        <fullName evidence="1">Uncharacterized protein</fullName>
    </submittedName>
</protein>
<organism evidence="1 2">
    <name type="scientific">Acrasis kona</name>
    <dbReference type="NCBI Taxonomy" id="1008807"/>
    <lineage>
        <taxon>Eukaryota</taxon>
        <taxon>Discoba</taxon>
        <taxon>Heterolobosea</taxon>
        <taxon>Tetramitia</taxon>
        <taxon>Eutetramitia</taxon>
        <taxon>Acrasidae</taxon>
        <taxon>Acrasis</taxon>
    </lineage>
</organism>
<dbReference type="AlphaFoldDB" id="A0AAW2YQZ1"/>